<evidence type="ECO:0000313" key="1">
    <source>
        <dbReference type="EMBL" id="GAV86750.1"/>
    </source>
</evidence>
<dbReference type="AlphaFoldDB" id="A0A1Q3D2P1"/>
<evidence type="ECO:0000313" key="2">
    <source>
        <dbReference type="Proteomes" id="UP000187406"/>
    </source>
</evidence>
<gene>
    <name evidence="1" type="ORF">CFOL_v3_30176</name>
</gene>
<accession>A0A1Q3D2P1</accession>
<dbReference type="InParanoid" id="A0A1Q3D2P1"/>
<name>A0A1Q3D2P1_CEPFO</name>
<protein>
    <submittedName>
        <fullName evidence="1">Uncharacterized protein</fullName>
    </submittedName>
</protein>
<keyword evidence="2" id="KW-1185">Reference proteome</keyword>
<sequence length="285" mass="33455">MHEKENIPKTFICKNTFAFVLQEMKSIKDTLSLTEIKKTMSDILSPTETKKIMSDTLSSTKIRIRFMQRNETFEKGLQSLYVLEKILVCDTNIICSMRMKTLCVKIPFTNKLLFNNSNHTHLNPYKRDSFHTHPSSYKNSSFHTSIEKHETMETLAFDRTIERTKKRKLPSPTEVEESMRKPLSPTKMEIRNSRAFFFPNTILKKLREYNLEGVIETIQKMRCQNLLNNVQVIQDFRRHILSNPVQFPKISATHVSYYFPNNQQIECPKILDTCCDHPNSLLYCS</sequence>
<proteinExistence type="predicted"/>
<dbReference type="EMBL" id="BDDD01004037">
    <property type="protein sequence ID" value="GAV86750.1"/>
    <property type="molecule type" value="Genomic_DNA"/>
</dbReference>
<reference evidence="2" key="1">
    <citation type="submission" date="2016-04" db="EMBL/GenBank/DDBJ databases">
        <title>Cephalotus genome sequencing.</title>
        <authorList>
            <person name="Fukushima K."/>
            <person name="Hasebe M."/>
            <person name="Fang X."/>
        </authorList>
    </citation>
    <scope>NUCLEOTIDE SEQUENCE [LARGE SCALE GENOMIC DNA]</scope>
    <source>
        <strain evidence="2">cv. St1</strain>
    </source>
</reference>
<comment type="caution">
    <text evidence="1">The sequence shown here is derived from an EMBL/GenBank/DDBJ whole genome shotgun (WGS) entry which is preliminary data.</text>
</comment>
<organism evidence="1 2">
    <name type="scientific">Cephalotus follicularis</name>
    <name type="common">Albany pitcher plant</name>
    <dbReference type="NCBI Taxonomy" id="3775"/>
    <lineage>
        <taxon>Eukaryota</taxon>
        <taxon>Viridiplantae</taxon>
        <taxon>Streptophyta</taxon>
        <taxon>Embryophyta</taxon>
        <taxon>Tracheophyta</taxon>
        <taxon>Spermatophyta</taxon>
        <taxon>Magnoliopsida</taxon>
        <taxon>eudicotyledons</taxon>
        <taxon>Gunneridae</taxon>
        <taxon>Pentapetalae</taxon>
        <taxon>rosids</taxon>
        <taxon>fabids</taxon>
        <taxon>Oxalidales</taxon>
        <taxon>Cephalotaceae</taxon>
        <taxon>Cephalotus</taxon>
    </lineage>
</organism>
<dbReference type="Proteomes" id="UP000187406">
    <property type="component" value="Unassembled WGS sequence"/>
</dbReference>